<evidence type="ECO:0000313" key="2">
    <source>
        <dbReference type="EMBL" id="ADL52007.1"/>
    </source>
</evidence>
<keyword evidence="1" id="KW-0472">Membrane</keyword>
<feature type="transmembrane region" description="Helical" evidence="1">
    <location>
        <begin position="44"/>
        <end position="64"/>
    </location>
</feature>
<dbReference type="KEGG" id="ccb:Clocel_2270"/>
<dbReference type="HOGENOM" id="CLU_083843_0_1_9"/>
<proteinExistence type="predicted"/>
<dbReference type="OrthoDB" id="154912at2"/>
<gene>
    <name evidence="2" type="ordered locus">Clocel_2270</name>
</gene>
<keyword evidence="1" id="KW-1133">Transmembrane helix</keyword>
<accession>D9SP42</accession>
<evidence type="ECO:0000313" key="3">
    <source>
        <dbReference type="Proteomes" id="UP000002730"/>
    </source>
</evidence>
<dbReference type="STRING" id="573061.Clocel_2270"/>
<protein>
    <recommendedName>
        <fullName evidence="4">Integral membrane protein</fullName>
    </recommendedName>
</protein>
<feature type="transmembrane region" description="Helical" evidence="1">
    <location>
        <begin position="102"/>
        <end position="126"/>
    </location>
</feature>
<dbReference type="InterPro" id="IPR038750">
    <property type="entry name" value="YczE/YyaS-like"/>
</dbReference>
<sequence>MINFMKRIIRLIFGLFLYALGSFLTIQANIGLAPWEAFSMGGTYLTRISYGNIVVITGVIIILIDFVFKEKIGFGTILNAILIGKFVDLIQFVNIIPRMSNLGLGLLMLLLGLLIICIGSYFYIGVSLGCGPRDALMVALGKRMPKVPIGAIRTLIEGTVLIIGWLLGAKIGIGTIISVFGIGLILQFTFKLLRFDVKNIKHESVTDTLNQCH</sequence>
<keyword evidence="3" id="KW-1185">Reference proteome</keyword>
<dbReference type="Proteomes" id="UP000002730">
    <property type="component" value="Chromosome"/>
</dbReference>
<dbReference type="PANTHER" id="PTHR40078">
    <property type="entry name" value="INTEGRAL MEMBRANE PROTEIN-RELATED"/>
    <property type="match status" value="1"/>
</dbReference>
<organism evidence="2 3">
    <name type="scientific">Clostridium cellulovorans (strain ATCC 35296 / DSM 3052 / OCM 3 / 743B)</name>
    <dbReference type="NCBI Taxonomy" id="573061"/>
    <lineage>
        <taxon>Bacteria</taxon>
        <taxon>Bacillati</taxon>
        <taxon>Bacillota</taxon>
        <taxon>Clostridia</taxon>
        <taxon>Eubacteriales</taxon>
        <taxon>Clostridiaceae</taxon>
        <taxon>Clostridium</taxon>
    </lineage>
</organism>
<dbReference type="AlphaFoldDB" id="D9SP42"/>
<feature type="transmembrane region" description="Helical" evidence="1">
    <location>
        <begin position="147"/>
        <end position="167"/>
    </location>
</feature>
<feature type="transmembrane region" description="Helical" evidence="1">
    <location>
        <begin position="76"/>
        <end position="96"/>
    </location>
</feature>
<dbReference type="RefSeq" id="WP_010076766.1">
    <property type="nucleotide sequence ID" value="NC_014393.1"/>
</dbReference>
<dbReference type="eggNOG" id="COG2364">
    <property type="taxonomic scope" value="Bacteria"/>
</dbReference>
<dbReference type="PANTHER" id="PTHR40078:SF1">
    <property type="entry name" value="INTEGRAL MEMBRANE PROTEIN"/>
    <property type="match status" value="1"/>
</dbReference>
<dbReference type="EMBL" id="CP002160">
    <property type="protein sequence ID" value="ADL52007.1"/>
    <property type="molecule type" value="Genomic_DNA"/>
</dbReference>
<dbReference type="Pfam" id="PF19700">
    <property type="entry name" value="DUF6198"/>
    <property type="match status" value="1"/>
</dbReference>
<name>D9SP42_CLOC7</name>
<evidence type="ECO:0000256" key="1">
    <source>
        <dbReference type="SAM" id="Phobius"/>
    </source>
</evidence>
<reference evidence="2 3" key="1">
    <citation type="submission" date="2010-08" db="EMBL/GenBank/DDBJ databases">
        <title>Complete sequence of Clostridium cellulovorans 743B.</title>
        <authorList>
            <consortium name="US DOE Joint Genome Institute"/>
            <person name="Lucas S."/>
            <person name="Copeland A."/>
            <person name="Lapidus A."/>
            <person name="Cheng J.-F."/>
            <person name="Bruce D."/>
            <person name="Goodwin L."/>
            <person name="Pitluck S."/>
            <person name="Chertkov O."/>
            <person name="Detter J.C."/>
            <person name="Han C."/>
            <person name="Tapia R."/>
            <person name="Land M."/>
            <person name="Hauser L."/>
            <person name="Chang Y.-J."/>
            <person name="Jeffries C."/>
            <person name="Kyrpides N."/>
            <person name="Ivanova N."/>
            <person name="Mikhailova N."/>
            <person name="Hemme C.L."/>
            <person name="Woyke T."/>
        </authorList>
    </citation>
    <scope>NUCLEOTIDE SEQUENCE [LARGE SCALE GENOMIC DNA]</scope>
    <source>
        <strain evidence="3">ATCC 35296 / DSM 3052 / OCM 3 / 743B</strain>
    </source>
</reference>
<evidence type="ECO:0008006" key="4">
    <source>
        <dbReference type="Google" id="ProtNLM"/>
    </source>
</evidence>
<keyword evidence="1" id="KW-0812">Transmembrane</keyword>
<feature type="transmembrane region" description="Helical" evidence="1">
    <location>
        <begin position="173"/>
        <end position="193"/>
    </location>
</feature>